<organism evidence="1 2">
    <name type="scientific">Pistacia integerrima</name>
    <dbReference type="NCBI Taxonomy" id="434235"/>
    <lineage>
        <taxon>Eukaryota</taxon>
        <taxon>Viridiplantae</taxon>
        <taxon>Streptophyta</taxon>
        <taxon>Embryophyta</taxon>
        <taxon>Tracheophyta</taxon>
        <taxon>Spermatophyta</taxon>
        <taxon>Magnoliopsida</taxon>
        <taxon>eudicotyledons</taxon>
        <taxon>Gunneridae</taxon>
        <taxon>Pentapetalae</taxon>
        <taxon>rosids</taxon>
        <taxon>malvids</taxon>
        <taxon>Sapindales</taxon>
        <taxon>Anacardiaceae</taxon>
        <taxon>Pistacia</taxon>
    </lineage>
</organism>
<evidence type="ECO:0000313" key="2">
    <source>
        <dbReference type="Proteomes" id="UP001163603"/>
    </source>
</evidence>
<comment type="caution">
    <text evidence="1">The sequence shown here is derived from an EMBL/GenBank/DDBJ whole genome shotgun (WGS) entry which is preliminary data.</text>
</comment>
<accession>A0ACC0XBF9</accession>
<reference evidence="2" key="1">
    <citation type="journal article" date="2023" name="G3 (Bethesda)">
        <title>Genome assembly and association tests identify interacting loci associated with vigor, precocity, and sex in interspecific pistachio rootstocks.</title>
        <authorList>
            <person name="Palmer W."/>
            <person name="Jacygrad E."/>
            <person name="Sagayaradj S."/>
            <person name="Cavanaugh K."/>
            <person name="Han R."/>
            <person name="Bertier L."/>
            <person name="Beede B."/>
            <person name="Kafkas S."/>
            <person name="Golino D."/>
            <person name="Preece J."/>
            <person name="Michelmore R."/>
        </authorList>
    </citation>
    <scope>NUCLEOTIDE SEQUENCE [LARGE SCALE GENOMIC DNA]</scope>
</reference>
<name>A0ACC0XBF9_9ROSI</name>
<sequence>MARLNRGVQVGKRAEGAIDHSNYCYDGEENGVAANANSHKRQGGWLGRPYFHTMTPLLSNIKTLALFCSASNLSSIETNPLFPFTISIPLMFTCLPSSAPPQEVEVVCTGF</sequence>
<evidence type="ECO:0000313" key="1">
    <source>
        <dbReference type="EMBL" id="KAJ0013828.1"/>
    </source>
</evidence>
<dbReference type="EMBL" id="CM047748">
    <property type="protein sequence ID" value="KAJ0013828.1"/>
    <property type="molecule type" value="Genomic_DNA"/>
</dbReference>
<keyword evidence="2" id="KW-1185">Reference proteome</keyword>
<proteinExistence type="predicted"/>
<protein>
    <submittedName>
        <fullName evidence="1">Uncharacterized protein</fullName>
    </submittedName>
</protein>
<gene>
    <name evidence="1" type="ORF">Pint_20237</name>
</gene>
<dbReference type="Proteomes" id="UP001163603">
    <property type="component" value="Chromosome 13"/>
</dbReference>